<gene>
    <name evidence="1" type="ORF">ACFO3N_05385</name>
</gene>
<keyword evidence="2" id="KW-1185">Reference proteome</keyword>
<comment type="caution">
    <text evidence="1">The sequence shown here is derived from an EMBL/GenBank/DDBJ whole genome shotgun (WGS) entry which is preliminary data.</text>
</comment>
<evidence type="ECO:0000313" key="2">
    <source>
        <dbReference type="Proteomes" id="UP001596003"/>
    </source>
</evidence>
<dbReference type="RefSeq" id="WP_379795861.1">
    <property type="nucleotide sequence ID" value="NZ_JBHSFY010000003.1"/>
</dbReference>
<evidence type="ECO:0000313" key="1">
    <source>
        <dbReference type="EMBL" id="MFC4476489.1"/>
    </source>
</evidence>
<dbReference type="EMBL" id="JBHSFY010000003">
    <property type="protein sequence ID" value="MFC4476489.1"/>
    <property type="molecule type" value="Genomic_DNA"/>
</dbReference>
<protein>
    <recommendedName>
        <fullName evidence="3">Ribosomal protein L7/L12 C-terminal domain-containing protein</fullName>
    </recommendedName>
</protein>
<organism evidence="1 2">
    <name type="scientific">Flavobacterium chungangensis</name>
    <dbReference type="NCBI Taxonomy" id="2708132"/>
    <lineage>
        <taxon>Bacteria</taxon>
        <taxon>Pseudomonadati</taxon>
        <taxon>Bacteroidota</taxon>
        <taxon>Flavobacteriia</taxon>
        <taxon>Flavobacteriales</taxon>
        <taxon>Flavobacteriaceae</taxon>
        <taxon>Flavobacterium</taxon>
    </lineage>
</organism>
<evidence type="ECO:0008006" key="3">
    <source>
        <dbReference type="Google" id="ProtNLM"/>
    </source>
</evidence>
<name>A0ABV8ZCA4_9FLAO</name>
<dbReference type="Proteomes" id="UP001596003">
    <property type="component" value="Unassembled WGS sequence"/>
</dbReference>
<sequence>MAKIIFEGWEHGMQKIPFIKLLNLTAALSLKESKKNKDLIVDGEIVTINLMSDDLANEIIKQARQLGVKCKLDNDDNG</sequence>
<proteinExistence type="predicted"/>
<accession>A0ABV8ZCA4</accession>
<reference evidence="2" key="1">
    <citation type="journal article" date="2019" name="Int. J. Syst. Evol. Microbiol.">
        <title>The Global Catalogue of Microorganisms (GCM) 10K type strain sequencing project: providing services to taxonomists for standard genome sequencing and annotation.</title>
        <authorList>
            <consortium name="The Broad Institute Genomics Platform"/>
            <consortium name="The Broad Institute Genome Sequencing Center for Infectious Disease"/>
            <person name="Wu L."/>
            <person name="Ma J."/>
        </authorList>
    </citation>
    <scope>NUCLEOTIDE SEQUENCE [LARGE SCALE GENOMIC DNA]</scope>
    <source>
        <strain evidence="2">NBRC 103627</strain>
    </source>
</reference>